<accession>A0ABQ8EXD4</accession>
<keyword evidence="4" id="KW-0969">Cilium</keyword>
<dbReference type="Gene3D" id="1.10.418.70">
    <property type="entry name" value="Intraflagellar transport protein 81, N-terminal domain"/>
    <property type="match status" value="1"/>
</dbReference>
<evidence type="ECO:0000256" key="3">
    <source>
        <dbReference type="ARBA" id="ARBA00023054"/>
    </source>
</evidence>
<feature type="coiled-coil region" evidence="7">
    <location>
        <begin position="168"/>
        <end position="202"/>
    </location>
</feature>
<dbReference type="InterPro" id="IPR029600">
    <property type="entry name" value="IFT81"/>
</dbReference>
<dbReference type="PANTHER" id="PTHR15614:SF2">
    <property type="entry name" value="INTRAFLAGELLAR TRANSPORT PROTEIN 81 HOMOLOG"/>
    <property type="match status" value="1"/>
</dbReference>
<evidence type="ECO:0000256" key="4">
    <source>
        <dbReference type="ARBA" id="ARBA00023069"/>
    </source>
</evidence>
<keyword evidence="10" id="KW-1185">Reference proteome</keyword>
<organism evidence="9 10">
    <name type="scientific">Batrachochytrium salamandrivorans</name>
    <dbReference type="NCBI Taxonomy" id="1357716"/>
    <lineage>
        <taxon>Eukaryota</taxon>
        <taxon>Fungi</taxon>
        <taxon>Fungi incertae sedis</taxon>
        <taxon>Chytridiomycota</taxon>
        <taxon>Chytridiomycota incertae sedis</taxon>
        <taxon>Chytridiomycetes</taxon>
        <taxon>Rhizophydiales</taxon>
        <taxon>Rhizophydiales incertae sedis</taxon>
        <taxon>Batrachochytrium</taxon>
    </lineage>
</organism>
<dbReference type="InterPro" id="IPR043016">
    <property type="entry name" value="IFT81_N_sf"/>
</dbReference>
<dbReference type="Pfam" id="PF18383">
    <property type="entry name" value="IFT81_CH"/>
    <property type="match status" value="1"/>
</dbReference>
<keyword evidence="5" id="KW-0966">Cell projection</keyword>
<evidence type="ECO:0000256" key="2">
    <source>
        <dbReference type="ARBA" id="ARBA00022794"/>
    </source>
</evidence>
<feature type="coiled-coil region" evidence="7">
    <location>
        <begin position="543"/>
        <end position="570"/>
    </location>
</feature>
<sequence length="683" mass="78424">MDNPADLKILAELLSAPPFSKSWSAIQLHDTVTPIQLLQCANDVVSHLDQANPQSPHRNIDVRNEIPEDTVARLSEFLRMLKFKAAQTDIDRFSQKMLDLDRSTLLTVLLFLVKDVQTHKKRAYLALFLSIPDIPTEFSHDDVIMELKMQIETTQEEFKGVHKWLDSLKQSGNNAAILKREIQQMEEERQQVINKVTKLRKNVDGMANRDQWLEAAKNLRTEMKTEAEISDRIKEQRLQVTNADKNLSKALQELKETKANLVSSSPEAFFAKMQEENKMNRFLAEESLPKALEETRQKVTHLSSILAEPAMNESDLAAIEKEILESNHIIVQLAERKMAKSSTTDANLALFRQQASIISRKKEGAVQKIAILTEQLGSLNSEWQVKEELMKKSTGTKILKGEEFKRYVSELRGKSTHFKRKKAELSELMAEYGILQRTEEILKTKEAFHQDMIHAVEKKTGIVGFHDTQETLEKVSEKKSGMDEIKGKTLNEISEIIQTLMSTINDKKGMLAPVIQELRQLRQEAQEIDLKCIEKKQIYDAVMIGLEGEINKAEQEIKSSRQDIINDQSKYHYVNSMHRLAEISQDRVYTGGDEMIEAQQKARGFKTYREYYNKKISEHENQLKTLKEQQKEIKARQEPNLKQIAMFKDVCHLLDLKYKHNARVLNGGGQVETGTVTMDRLVL</sequence>
<comment type="similarity">
    <text evidence="6">Belongs to the IFT81 family.</text>
</comment>
<feature type="coiled-coil region" evidence="7">
    <location>
        <begin position="233"/>
        <end position="260"/>
    </location>
</feature>
<comment type="subcellular location">
    <subcellularLocation>
        <location evidence="1">Cell projection</location>
        <location evidence="1">Cilium</location>
    </subcellularLocation>
</comment>
<proteinExistence type="inferred from homology"/>
<evidence type="ECO:0000256" key="5">
    <source>
        <dbReference type="ARBA" id="ARBA00023273"/>
    </source>
</evidence>
<protein>
    <recommendedName>
        <fullName evidence="8">IFT81 calponin homology domain-containing protein</fullName>
    </recommendedName>
</protein>
<evidence type="ECO:0000256" key="7">
    <source>
        <dbReference type="SAM" id="Coils"/>
    </source>
</evidence>
<gene>
    <name evidence="9" type="ORF">BASA50_000332</name>
</gene>
<keyword evidence="2" id="KW-0970">Cilium biogenesis/degradation</keyword>
<dbReference type="PANTHER" id="PTHR15614">
    <property type="entry name" value="INTRAFLAGELLAR TRANSPORT PROTEIN 81 HOMOLOG"/>
    <property type="match status" value="1"/>
</dbReference>
<feature type="coiled-coil region" evidence="7">
    <location>
        <begin position="609"/>
        <end position="636"/>
    </location>
</feature>
<dbReference type="InterPro" id="IPR041146">
    <property type="entry name" value="IFT81_CH"/>
</dbReference>
<evidence type="ECO:0000256" key="1">
    <source>
        <dbReference type="ARBA" id="ARBA00004138"/>
    </source>
</evidence>
<evidence type="ECO:0000313" key="9">
    <source>
        <dbReference type="EMBL" id="KAH6586735.1"/>
    </source>
</evidence>
<dbReference type="EMBL" id="JAFCIX010000571">
    <property type="protein sequence ID" value="KAH6586735.1"/>
    <property type="molecule type" value="Genomic_DNA"/>
</dbReference>
<comment type="caution">
    <text evidence="9">The sequence shown here is derived from an EMBL/GenBank/DDBJ whole genome shotgun (WGS) entry which is preliminary data.</text>
</comment>
<feature type="domain" description="IFT81 calponin homology" evidence="8">
    <location>
        <begin position="7"/>
        <end position="129"/>
    </location>
</feature>
<dbReference type="Proteomes" id="UP001648503">
    <property type="component" value="Unassembled WGS sequence"/>
</dbReference>
<evidence type="ECO:0000259" key="8">
    <source>
        <dbReference type="Pfam" id="PF18383"/>
    </source>
</evidence>
<reference evidence="9 10" key="1">
    <citation type="submission" date="2021-02" db="EMBL/GenBank/DDBJ databases">
        <title>Variation within the Batrachochytrium salamandrivorans European outbreak.</title>
        <authorList>
            <person name="Kelly M."/>
            <person name="Pasmans F."/>
            <person name="Shea T.P."/>
            <person name="Munoz J.F."/>
            <person name="Carranza S."/>
            <person name="Cuomo C.A."/>
            <person name="Martel A."/>
        </authorList>
    </citation>
    <scope>NUCLEOTIDE SEQUENCE [LARGE SCALE GENOMIC DNA]</scope>
    <source>
        <strain evidence="9 10">AMFP18/2</strain>
    </source>
</reference>
<evidence type="ECO:0000256" key="6">
    <source>
        <dbReference type="ARBA" id="ARBA00043983"/>
    </source>
</evidence>
<name>A0ABQ8EXD4_9FUNG</name>
<evidence type="ECO:0000313" key="10">
    <source>
        <dbReference type="Proteomes" id="UP001648503"/>
    </source>
</evidence>
<keyword evidence="3 7" id="KW-0175">Coiled coil</keyword>